<dbReference type="PANTHER" id="PTHR23180">
    <property type="entry name" value="CENTAURIN/ARF"/>
    <property type="match status" value="1"/>
</dbReference>
<protein>
    <recommendedName>
        <fullName evidence="10">Arf-GAP with coiled-coil, ANK repeat and PH domain-containing protein</fullName>
        <shortName evidence="10">Cnt-b</shortName>
    </recommendedName>
    <alternativeName>
        <fullName evidence="10">Centaurin-beta</fullName>
    </alternativeName>
</protein>
<dbReference type="PANTHER" id="PTHR23180:SF197">
    <property type="entry name" value="ARF-GAP WITH COILED-COIL, ANK REPEAT AND PH DOMAIN-CONTAINING PROTEIN 1"/>
    <property type="match status" value="1"/>
</dbReference>
<feature type="region of interest" description="Disordered" evidence="11">
    <location>
        <begin position="890"/>
        <end position="934"/>
    </location>
</feature>
<evidence type="ECO:0000259" key="12">
    <source>
        <dbReference type="PROSITE" id="PS50003"/>
    </source>
</evidence>
<dbReference type="eggNOG" id="KOG0521">
    <property type="taxonomic scope" value="Eukaryota"/>
</dbReference>
<comment type="domain">
    <text evidence="10">The BAR domain mediates homodimerization, it can neither bind membrane nor impart curvature, but instead requires the neighboring PH domain to achieve these functions.</text>
</comment>
<accession>L9KLJ9</accession>
<proteinExistence type="inferred from homology"/>
<dbReference type="InterPro" id="IPR036770">
    <property type="entry name" value="Ankyrin_rpt-contain_sf"/>
</dbReference>
<evidence type="ECO:0000256" key="1">
    <source>
        <dbReference type="ARBA" id="ARBA00005472"/>
    </source>
</evidence>
<dbReference type="FunFam" id="1.25.40.20:FF:000020">
    <property type="entry name" value="Arf-GAP with coiled-coil, ANK repeat and PH domain-containing protein 2"/>
    <property type="match status" value="1"/>
</dbReference>
<evidence type="ECO:0000256" key="9">
    <source>
        <dbReference type="PROSITE-ProRule" id="PRU00288"/>
    </source>
</evidence>
<dbReference type="GO" id="GO:0009966">
    <property type="term" value="P:regulation of signal transduction"/>
    <property type="evidence" value="ECO:0007669"/>
    <property type="project" value="InterPro"/>
</dbReference>
<dbReference type="InterPro" id="IPR011993">
    <property type="entry name" value="PH-like_dom_sf"/>
</dbReference>
<dbReference type="InterPro" id="IPR037278">
    <property type="entry name" value="ARFGAP/RecO"/>
</dbReference>
<dbReference type="PROSITE" id="PS50115">
    <property type="entry name" value="ARFGAP"/>
    <property type="match status" value="1"/>
</dbReference>
<feature type="compositionally biased region" description="Polar residues" evidence="11">
    <location>
        <begin position="232"/>
        <end position="250"/>
    </location>
</feature>
<dbReference type="InterPro" id="IPR002110">
    <property type="entry name" value="Ankyrin_rpt"/>
</dbReference>
<comment type="similarity">
    <text evidence="1">Belongs to the protein phosphatase inhibitor 2 family.</text>
</comment>
<dbReference type="GO" id="GO:0004864">
    <property type="term" value="F:protein phosphatase inhibitor activity"/>
    <property type="evidence" value="ECO:0007669"/>
    <property type="project" value="UniProtKB-KW"/>
</dbReference>
<comment type="subcellular location">
    <subcellularLocation>
        <location evidence="10">Endosome membrane</location>
        <topology evidence="10">Peripheral membrane protein</topology>
    </subcellularLocation>
</comment>
<dbReference type="GO" id="GO:0010008">
    <property type="term" value="C:endosome membrane"/>
    <property type="evidence" value="ECO:0007669"/>
    <property type="project" value="UniProtKB-SubCell"/>
</dbReference>
<comment type="domain">
    <text evidence="10">PH domain binds phospholipids including phosphatidic acid, phosphatidylinositol 3-phosphate, phosphatidylinositol 3,5-bisphosphate (PIP2) and phosphatidylinositol 3,4,5-trisphosphate (PIP3). May mediate protein binding to PIP2 or PIP3 containing membranes.</text>
</comment>
<evidence type="ECO:0000256" key="6">
    <source>
        <dbReference type="ARBA" id="ARBA00023043"/>
    </source>
</evidence>
<feature type="repeat" description="ANK" evidence="8">
    <location>
        <begin position="1004"/>
        <end position="1036"/>
    </location>
</feature>
<feature type="domain" description="Arf-GAP" evidence="13">
    <location>
        <begin position="770"/>
        <end position="892"/>
    </location>
</feature>
<feature type="domain" description="PH" evidence="12">
    <location>
        <begin position="630"/>
        <end position="725"/>
    </location>
</feature>
<evidence type="ECO:0000256" key="4">
    <source>
        <dbReference type="ARBA" id="ARBA00022771"/>
    </source>
</evidence>
<dbReference type="Pfam" id="PF16746">
    <property type="entry name" value="BAR_3"/>
    <property type="match status" value="1"/>
</dbReference>
<dbReference type="Gene3D" id="1.25.40.20">
    <property type="entry name" value="Ankyrin repeat-containing domain"/>
    <property type="match status" value="1"/>
</dbReference>
<dbReference type="PROSITE" id="PS50088">
    <property type="entry name" value="ANK_REPEAT"/>
    <property type="match status" value="2"/>
</dbReference>
<feature type="region of interest" description="Disordered" evidence="11">
    <location>
        <begin position="266"/>
        <end position="309"/>
    </location>
</feature>
<feature type="repeat" description="ANK" evidence="8">
    <location>
        <begin position="971"/>
        <end position="1003"/>
    </location>
</feature>
<comment type="activity regulation">
    <text evidence="10">GAP activity stimulated by phosphatidylinositol 4,5-bisphosphate (PIP2) and phosphatidic acid.</text>
</comment>
<feature type="region of interest" description="Disordered" evidence="11">
    <location>
        <begin position="231"/>
        <end position="250"/>
    </location>
</feature>
<keyword evidence="7" id="KW-0650">Protein phosphatase inhibitor</keyword>
<dbReference type="GO" id="GO:0005096">
    <property type="term" value="F:GTPase activator activity"/>
    <property type="evidence" value="ECO:0007669"/>
    <property type="project" value="UniProtKB-KW"/>
</dbReference>
<reference evidence="15" key="2">
    <citation type="journal article" date="2013" name="Nat. Commun.">
        <title>Genome of the Chinese tree shrew.</title>
        <authorList>
            <person name="Fan Y."/>
            <person name="Huang Z.Y."/>
            <person name="Cao C.C."/>
            <person name="Chen C.S."/>
            <person name="Chen Y.X."/>
            <person name="Fan D.D."/>
            <person name="He J."/>
            <person name="Hou H.L."/>
            <person name="Hu L."/>
            <person name="Hu X.T."/>
            <person name="Jiang X.T."/>
            <person name="Lai R."/>
            <person name="Lang Y.S."/>
            <person name="Liang B."/>
            <person name="Liao S.G."/>
            <person name="Mu D."/>
            <person name="Ma Y.Y."/>
            <person name="Niu Y.Y."/>
            <person name="Sun X.Q."/>
            <person name="Xia J.Q."/>
            <person name="Xiao J."/>
            <person name="Xiong Z.Q."/>
            <person name="Xu L."/>
            <person name="Yang L."/>
            <person name="Zhang Y."/>
            <person name="Zhao W."/>
            <person name="Zhao X.D."/>
            <person name="Zheng Y.T."/>
            <person name="Zhou J.M."/>
            <person name="Zhu Y.B."/>
            <person name="Zhang G.J."/>
            <person name="Wang J."/>
            <person name="Yao Y.G."/>
        </authorList>
    </citation>
    <scope>NUCLEOTIDE SEQUENCE [LARGE SCALE GENOMIC DNA]</scope>
</reference>
<dbReference type="CDD" id="cd13250">
    <property type="entry name" value="PH_ACAP"/>
    <property type="match status" value="1"/>
</dbReference>
<feature type="compositionally biased region" description="Pro residues" evidence="11">
    <location>
        <begin position="902"/>
        <end position="914"/>
    </location>
</feature>
<dbReference type="InterPro" id="IPR001164">
    <property type="entry name" value="ArfGAP_dom"/>
</dbReference>
<dbReference type="Pfam" id="PF00169">
    <property type="entry name" value="PH"/>
    <property type="match status" value="1"/>
</dbReference>
<sequence>MEKPEALGAAGGLRGESPGGSTKGVPGEVRVEAGPGLSPGVGLFHGSESPMHPGGIAIRSPGSDQTSRGKVTLGSEPSQHLGEVAGRSLGSGTCPGGLNPLCPAPSVTQAPSPGSRGLEMNSSECDPRSGSTCLHLHNHEDRPRSILKKTSSISMPKPSVEKKKSQHWDEGNILATYHPAGKDYGFMKVDEPSTPYRRFQDSYEDLLAGSSNKVTPEEIAERFAKMDKTLQYGDNRSSGSSDNFSKTYSSDFDKRRRAHYDEGKFLKAQKKLPVDDDEESNGAGGSGSSGSPGVKLDPMPRPAERSWAGGLAGGLKAETGLVTKSQVLEAKGTTLSSQDSGSPVVSGWCQWLVTKELSWQSPGTSERECTSKRPPQSHTEHKNEPGQRACWARSSQAKMTVKLDFEECLKDSPRFRASIELVEAEVSELETRLEKLLKLGTGLLESGRHYLAASRAFIVGICDLARLGPPEPMMAECLDKFTGSLNHKLDSHAELLDATQHTLQQEIQTLVKEGLRGFREARRDFWRGAESLEAALTHNAEINVIEDKRKFDIMEFVLRLVEAQATHFQQGHEELSRLAQYRKDLGAQLHQLVLNSAREKRDMEQRHVLLKQKELGGEEPEPSLKEGPGGLVMEGHLFKRASNAFKTWSRRWFTIQSNQLVYQKKYKDPVTVVVDDLRLCTVKLCPDSERRFCFEVVSTSKSCLLQADSERLLQLWVSAVQSSIASAFSQARLDDSPRGPGQGSGHLAIGSAATLGCGGMARGREPGGVGQVAAQVQSVDGNAQCCDCREPAPEWASINLGVTLCIQCSGIHRSLGVHFSKVRSLTLDSWEPELVKLMCELGNVIINQIYEARVEAMAVKKPGPTCSRQEKEAWIHAKYVEKKFLTKLPEIRGRRGGRRPPRGQPPVPPKPSIKPRPGSFRSKPEPPSDDLESLHPGALLFRAAGHPPSLPTMADALAHGADVNWVNGGQENATPLIQATAANSLLACEFLLQNGANVNQADSAGRGPLHHATILGHTGLACLFLKRGADLGARDSEGRDPLTIAMETANADIVTLLRLAKMREAEAAQGQAGDETYLDIFRDFSLMASDDPEKLSRRSQDLHTL</sequence>
<dbReference type="EMBL" id="KB320771">
    <property type="protein sequence ID" value="ELW63613.1"/>
    <property type="molecule type" value="Genomic_DNA"/>
</dbReference>
<evidence type="ECO:0000313" key="15">
    <source>
        <dbReference type="Proteomes" id="UP000011518"/>
    </source>
</evidence>
<dbReference type="STRING" id="246437.L9KLJ9"/>
<dbReference type="Pfam" id="PF12796">
    <property type="entry name" value="Ank_2"/>
    <property type="match status" value="1"/>
</dbReference>
<evidence type="ECO:0000256" key="10">
    <source>
        <dbReference type="RuleBase" id="RU369028"/>
    </source>
</evidence>
<evidence type="ECO:0000313" key="14">
    <source>
        <dbReference type="EMBL" id="ELW63613.1"/>
    </source>
</evidence>
<dbReference type="Pfam" id="PF04979">
    <property type="entry name" value="IPP-2"/>
    <property type="match status" value="1"/>
</dbReference>
<dbReference type="InterPro" id="IPR038508">
    <property type="entry name" value="ArfGAP_dom_sf"/>
</dbReference>
<dbReference type="SMART" id="SM00105">
    <property type="entry name" value="ArfGap"/>
    <property type="match status" value="1"/>
</dbReference>
<evidence type="ECO:0000256" key="2">
    <source>
        <dbReference type="ARBA" id="ARBA00022723"/>
    </source>
</evidence>
<evidence type="ECO:0000256" key="3">
    <source>
        <dbReference type="ARBA" id="ARBA00022737"/>
    </source>
</evidence>
<evidence type="ECO:0000256" key="8">
    <source>
        <dbReference type="PROSITE-ProRule" id="PRU00023"/>
    </source>
</evidence>
<feature type="region of interest" description="Disordered" evidence="11">
    <location>
        <begin position="106"/>
        <end position="139"/>
    </location>
</feature>
<feature type="compositionally biased region" description="Gly residues" evidence="11">
    <location>
        <begin position="9"/>
        <end position="22"/>
    </location>
</feature>
<organism evidence="14 15">
    <name type="scientific">Tupaia chinensis</name>
    <name type="common">Chinese tree shrew</name>
    <name type="synonym">Tupaia belangeri chinensis</name>
    <dbReference type="NCBI Taxonomy" id="246437"/>
    <lineage>
        <taxon>Eukaryota</taxon>
        <taxon>Metazoa</taxon>
        <taxon>Chordata</taxon>
        <taxon>Craniata</taxon>
        <taxon>Vertebrata</taxon>
        <taxon>Euteleostomi</taxon>
        <taxon>Mammalia</taxon>
        <taxon>Eutheria</taxon>
        <taxon>Euarchontoglires</taxon>
        <taxon>Scandentia</taxon>
        <taxon>Tupaiidae</taxon>
        <taxon>Tupaia</taxon>
    </lineage>
</organism>
<dbReference type="SUPFAM" id="SSF103657">
    <property type="entry name" value="BAR/IMD domain-like"/>
    <property type="match status" value="1"/>
</dbReference>
<keyword evidence="10" id="KW-0967">Endosome</keyword>
<name>L9KLJ9_TUPCH</name>
<feature type="region of interest" description="Disordered" evidence="11">
    <location>
        <begin position="1"/>
        <end position="86"/>
    </location>
</feature>
<dbReference type="GO" id="GO:0008270">
    <property type="term" value="F:zinc ion binding"/>
    <property type="evidence" value="ECO:0007669"/>
    <property type="project" value="UniProtKB-KW"/>
</dbReference>
<dbReference type="PROSITE" id="PS50003">
    <property type="entry name" value="PH_DOMAIN"/>
    <property type="match status" value="1"/>
</dbReference>
<dbReference type="Gene3D" id="1.10.220.150">
    <property type="entry name" value="Arf GTPase activating protein"/>
    <property type="match status" value="1"/>
</dbReference>
<dbReference type="SUPFAM" id="SSF57863">
    <property type="entry name" value="ArfGap/RecO-like zinc finger"/>
    <property type="match status" value="1"/>
</dbReference>
<feature type="compositionally biased region" description="Polar residues" evidence="11">
    <location>
        <begin position="120"/>
        <end position="132"/>
    </location>
</feature>
<evidence type="ECO:0000256" key="11">
    <source>
        <dbReference type="SAM" id="MobiDB-lite"/>
    </source>
</evidence>
<dbReference type="Gene3D" id="2.30.29.30">
    <property type="entry name" value="Pleckstrin-homology domain (PH domain)/Phosphotyrosine-binding domain (PTB)"/>
    <property type="match status" value="1"/>
</dbReference>
<dbReference type="PROSITE" id="PS50297">
    <property type="entry name" value="ANK_REP_REGION"/>
    <property type="match status" value="2"/>
</dbReference>
<dbReference type="AlphaFoldDB" id="L9KLJ9"/>
<gene>
    <name evidence="14" type="ORF">TREES_T100004072</name>
</gene>
<dbReference type="InterPro" id="IPR027267">
    <property type="entry name" value="AH/BAR_dom_sf"/>
</dbReference>
<feature type="region of interest" description="Disordered" evidence="11">
    <location>
        <begin position="362"/>
        <end position="388"/>
    </location>
</feature>
<dbReference type="SMART" id="SM00233">
    <property type="entry name" value="PH"/>
    <property type="match status" value="1"/>
</dbReference>
<keyword evidence="6 8" id="KW-0040">ANK repeat</keyword>
<keyword evidence="2 10" id="KW-0479">Metal-binding</keyword>
<keyword evidence="5 10" id="KW-0862">Zinc</keyword>
<dbReference type="SMART" id="SM00248">
    <property type="entry name" value="ANK"/>
    <property type="match status" value="3"/>
</dbReference>
<evidence type="ECO:0000256" key="5">
    <source>
        <dbReference type="ARBA" id="ARBA00022833"/>
    </source>
</evidence>
<dbReference type="InParanoid" id="L9KLJ9"/>
<keyword evidence="10" id="KW-0343">GTPase activation</keyword>
<comment type="function">
    <text evidence="10">GTPase-activating protein for the ADP ribosylation factor family.</text>
</comment>
<dbReference type="SUPFAM" id="SSF48403">
    <property type="entry name" value="Ankyrin repeat"/>
    <property type="match status" value="1"/>
</dbReference>
<dbReference type="Gene3D" id="6.10.250.1050">
    <property type="match status" value="1"/>
</dbReference>
<dbReference type="Gene3D" id="1.20.1270.60">
    <property type="entry name" value="Arfaptin homology (AH) domain/BAR domain"/>
    <property type="match status" value="1"/>
</dbReference>
<dbReference type="Proteomes" id="UP000011518">
    <property type="component" value="Unassembled WGS sequence"/>
</dbReference>
<keyword evidence="4 9" id="KW-0863">Zinc-finger</keyword>
<reference evidence="15" key="1">
    <citation type="submission" date="2012-07" db="EMBL/GenBank/DDBJ databases">
        <title>Genome of the Chinese tree shrew, a rising model animal genetically related to primates.</title>
        <authorList>
            <person name="Zhang G."/>
            <person name="Fan Y."/>
            <person name="Yao Y."/>
            <person name="Huang Z."/>
        </authorList>
    </citation>
    <scope>NUCLEOTIDE SEQUENCE [LARGE SCALE GENOMIC DNA]</scope>
</reference>
<dbReference type="InterPro" id="IPR007062">
    <property type="entry name" value="PPI-2"/>
</dbReference>
<dbReference type="SUPFAM" id="SSF50729">
    <property type="entry name" value="PH domain-like"/>
    <property type="match status" value="1"/>
</dbReference>
<dbReference type="InterPro" id="IPR004148">
    <property type="entry name" value="BAR_dom"/>
</dbReference>
<evidence type="ECO:0000259" key="13">
    <source>
        <dbReference type="PROSITE" id="PS50115"/>
    </source>
</evidence>
<keyword evidence="15" id="KW-1185">Reference proteome</keyword>
<keyword evidence="3 10" id="KW-0677">Repeat</keyword>
<dbReference type="FunFam" id="1.10.220.150:FF:000007">
    <property type="entry name" value="Arf-GAP with coiled-coil, ANK repeat and PH domain-containing protein 2"/>
    <property type="match status" value="1"/>
</dbReference>
<dbReference type="PRINTS" id="PR00405">
    <property type="entry name" value="REVINTRACTNG"/>
</dbReference>
<evidence type="ECO:0000256" key="7">
    <source>
        <dbReference type="ARBA" id="ARBA00023272"/>
    </source>
</evidence>
<dbReference type="Pfam" id="PF01412">
    <property type="entry name" value="ArfGap"/>
    <property type="match status" value="1"/>
</dbReference>
<dbReference type="InterPro" id="IPR045258">
    <property type="entry name" value="ACAP1/2/3-like"/>
</dbReference>
<dbReference type="FunFam" id="2.30.29.30:FF:000026">
    <property type="entry name" value="Arf-GAP with coiled-coil, ANK repeat and PH domain-containing protein 2"/>
    <property type="match status" value="1"/>
</dbReference>
<dbReference type="InterPro" id="IPR001849">
    <property type="entry name" value="PH_domain"/>
</dbReference>
<dbReference type="FunCoup" id="L9KLJ9">
    <property type="interactions" value="406"/>
</dbReference>